<sequence length="99" mass="10878">MGFQQPANQNNVTNFSNMRSGGGNRNENWKSDGFLNLYLPTTGGGQRKVGSIPLKLSRAGDAQLIEKLRADPALVDRLKELLILEYNDATPNEDNAFAL</sequence>
<keyword evidence="3" id="KW-1185">Reference proteome</keyword>
<feature type="region of interest" description="Disordered" evidence="1">
    <location>
        <begin position="1"/>
        <end position="27"/>
    </location>
</feature>
<name>A0ABU1GZI9_9GAMM</name>
<dbReference type="Proteomes" id="UP001269375">
    <property type="component" value="Unassembled WGS sequence"/>
</dbReference>
<feature type="compositionally biased region" description="Polar residues" evidence="1">
    <location>
        <begin position="1"/>
        <end position="19"/>
    </location>
</feature>
<reference evidence="2 3" key="1">
    <citation type="submission" date="2023-04" db="EMBL/GenBank/DDBJ databases">
        <title>A long-awaited taxogenomic arrangement of the family Halomonadaceae.</title>
        <authorList>
            <person name="De La Haba R."/>
            <person name="Chuvochina M."/>
            <person name="Wittouck S."/>
            <person name="Arahal D.R."/>
            <person name="Sanchez-Porro C."/>
            <person name="Hugenholtz P."/>
            <person name="Ventosa A."/>
        </authorList>
    </citation>
    <scope>NUCLEOTIDE SEQUENCE [LARGE SCALE GENOMIC DNA]</scope>
    <source>
        <strain evidence="2 3">DSM 22428</strain>
    </source>
</reference>
<organism evidence="2 3">
    <name type="scientific">Larsenimonas suaedae</name>
    <dbReference type="NCBI Taxonomy" id="1851019"/>
    <lineage>
        <taxon>Bacteria</taxon>
        <taxon>Pseudomonadati</taxon>
        <taxon>Pseudomonadota</taxon>
        <taxon>Gammaproteobacteria</taxon>
        <taxon>Oceanospirillales</taxon>
        <taxon>Halomonadaceae</taxon>
        <taxon>Larsenimonas</taxon>
    </lineage>
</organism>
<comment type="caution">
    <text evidence="2">The sequence shown here is derived from an EMBL/GenBank/DDBJ whole genome shotgun (WGS) entry which is preliminary data.</text>
</comment>
<dbReference type="EMBL" id="JARWAO010000010">
    <property type="protein sequence ID" value="MDR5897265.1"/>
    <property type="molecule type" value="Genomic_DNA"/>
</dbReference>
<evidence type="ECO:0000256" key="1">
    <source>
        <dbReference type="SAM" id="MobiDB-lite"/>
    </source>
</evidence>
<proteinExistence type="predicted"/>
<accession>A0ABU1GZI9</accession>
<evidence type="ECO:0000313" key="2">
    <source>
        <dbReference type="EMBL" id="MDR5897265.1"/>
    </source>
</evidence>
<evidence type="ECO:0000313" key="3">
    <source>
        <dbReference type="Proteomes" id="UP001269375"/>
    </source>
</evidence>
<gene>
    <name evidence="2" type="ORF">QC825_14435</name>
</gene>
<dbReference type="RefSeq" id="WP_251595521.1">
    <property type="nucleotide sequence ID" value="NZ_JAMLJI010000006.1"/>
</dbReference>
<protein>
    <submittedName>
        <fullName evidence="2">Uncharacterized protein</fullName>
    </submittedName>
</protein>